<feature type="coiled-coil region" evidence="7">
    <location>
        <begin position="519"/>
        <end position="605"/>
    </location>
</feature>
<dbReference type="GeneID" id="112453124"/>
<accession>A0A6J1PJ91</accession>
<evidence type="ECO:0000256" key="4">
    <source>
        <dbReference type="ARBA" id="ARBA00023069"/>
    </source>
</evidence>
<evidence type="ECO:0000256" key="3">
    <source>
        <dbReference type="ARBA" id="ARBA00023054"/>
    </source>
</evidence>
<evidence type="ECO:0000256" key="2">
    <source>
        <dbReference type="ARBA" id="ARBA00022794"/>
    </source>
</evidence>
<dbReference type="GO" id="GO:0030992">
    <property type="term" value="C:intraciliary transport particle B"/>
    <property type="evidence" value="ECO:0007669"/>
    <property type="project" value="InterPro"/>
</dbReference>
<keyword evidence="4" id="KW-0969">Cilium</keyword>
<keyword evidence="2" id="KW-0970">Cilium biogenesis/degradation</keyword>
<feature type="domain" description="IFT81 calponin homology" evidence="8">
    <location>
        <begin position="3"/>
        <end position="124"/>
    </location>
</feature>
<dbReference type="Proteomes" id="UP000504618">
    <property type="component" value="Unplaced"/>
</dbReference>
<organism evidence="9 10">
    <name type="scientific">Temnothorax curvispinosus</name>
    <dbReference type="NCBI Taxonomy" id="300111"/>
    <lineage>
        <taxon>Eukaryota</taxon>
        <taxon>Metazoa</taxon>
        <taxon>Ecdysozoa</taxon>
        <taxon>Arthropoda</taxon>
        <taxon>Hexapoda</taxon>
        <taxon>Insecta</taxon>
        <taxon>Pterygota</taxon>
        <taxon>Neoptera</taxon>
        <taxon>Endopterygota</taxon>
        <taxon>Hymenoptera</taxon>
        <taxon>Apocrita</taxon>
        <taxon>Aculeata</taxon>
        <taxon>Formicoidea</taxon>
        <taxon>Formicidae</taxon>
        <taxon>Myrmicinae</taxon>
        <taxon>Temnothorax</taxon>
    </lineage>
</organism>
<dbReference type="GO" id="GO:0060271">
    <property type="term" value="P:cilium assembly"/>
    <property type="evidence" value="ECO:0007669"/>
    <property type="project" value="InterPro"/>
</dbReference>
<dbReference type="OrthoDB" id="276029at2759"/>
<protein>
    <submittedName>
        <fullName evidence="10">Intraflagellar transport protein 81 homolog</fullName>
    </submittedName>
</protein>
<reference evidence="10" key="1">
    <citation type="submission" date="2025-08" db="UniProtKB">
        <authorList>
            <consortium name="RefSeq"/>
        </authorList>
    </citation>
    <scope>IDENTIFICATION</scope>
    <source>
        <tissue evidence="10">Whole body</tissue>
    </source>
</reference>
<feature type="coiled-coil region" evidence="7">
    <location>
        <begin position="204"/>
        <end position="248"/>
    </location>
</feature>
<dbReference type="AlphaFoldDB" id="A0A6J1PJ91"/>
<dbReference type="RefSeq" id="XP_024869456.1">
    <property type="nucleotide sequence ID" value="XM_025013688.1"/>
</dbReference>
<dbReference type="InterPro" id="IPR029600">
    <property type="entry name" value="IFT81"/>
</dbReference>
<evidence type="ECO:0000259" key="8">
    <source>
        <dbReference type="Pfam" id="PF18383"/>
    </source>
</evidence>
<dbReference type="GO" id="GO:0036064">
    <property type="term" value="C:ciliary basal body"/>
    <property type="evidence" value="ECO:0007669"/>
    <property type="project" value="TreeGrafter"/>
</dbReference>
<comment type="subcellular location">
    <subcellularLocation>
        <location evidence="1">Cell projection</location>
        <location evidence="1">Cilium</location>
    </subcellularLocation>
</comment>
<keyword evidence="9" id="KW-1185">Reference proteome</keyword>
<sequence length="642" mass="73453">MSENVKFIVTEVNKLLGRNYNLIGFNALNAEDLLQILCGVLMKIQQQDGSDVDIKLDSPEENSIYILTALRILNYQPDVDPVTFRQGLIRGEIEIIHPILTWLLTHIDVVRKRAYLSRFLVKLDIPSEYLGDSEISLLHEQYLSLVDRFKTIHKEREIGKKDVENAVELATDLQAMAKEKEAVTARISRIKTKAEPALHLLDACKLLRTERDKERDLISQKEQEEDTITDLQSSLQRVERELHALKRDSTGLTPQILIQHLTEEVTVQSAIVKEKLPSELNAKKNRMKALSVVKEYSYLGPDKILTMRNNLDAVLKDIQDLVESKISKNDIDKMGPFRQQAAAVGNMKRNALERLEKIESSLEELQSRLKEKRDHSKTLLETSIPRAEELKKYINRLKTKGTLYKRCKAEIAGLKAESGVLNRTAAILDGQITHSYTTNVTSKVTIPESYTLDNALVTNTQLSHSILALRTNLAPVIRDMKSLRQASRETDERYQKACKSHNTVEMTMKNTTSDLLSETKRLKNKLLQDTNDKKELQEKIAKIKNTEEKLRYEAKTNNGLNNVGQALKQELHNTIIKEEETLRNLNKEQERIKEHTMQYENKTQQWNNIISIFSCKIQCAEESKQTDGIVVRRGGAETLVLQ</sequence>
<name>A0A6J1PJ91_9HYME</name>
<dbReference type="GO" id="GO:0042073">
    <property type="term" value="P:intraciliary transport"/>
    <property type="evidence" value="ECO:0007669"/>
    <property type="project" value="InterPro"/>
</dbReference>
<gene>
    <name evidence="10" type="primary">LOC112453124</name>
</gene>
<dbReference type="InterPro" id="IPR041146">
    <property type="entry name" value="IFT81_CH"/>
</dbReference>
<dbReference type="Pfam" id="PF18383">
    <property type="entry name" value="IFT81_CH"/>
    <property type="match status" value="1"/>
</dbReference>
<evidence type="ECO:0000313" key="9">
    <source>
        <dbReference type="Proteomes" id="UP000504618"/>
    </source>
</evidence>
<dbReference type="Gene3D" id="1.10.418.70">
    <property type="entry name" value="Intraflagellar transport protein 81, N-terminal domain"/>
    <property type="match status" value="1"/>
</dbReference>
<proteinExistence type="inferred from homology"/>
<keyword evidence="3 7" id="KW-0175">Coiled coil</keyword>
<dbReference type="PANTHER" id="PTHR15614">
    <property type="entry name" value="INTRAFLAGELLAR TRANSPORT PROTEIN 81 HOMOLOG"/>
    <property type="match status" value="1"/>
</dbReference>
<dbReference type="InterPro" id="IPR043016">
    <property type="entry name" value="IFT81_N_sf"/>
</dbReference>
<evidence type="ECO:0000256" key="6">
    <source>
        <dbReference type="ARBA" id="ARBA00043983"/>
    </source>
</evidence>
<keyword evidence="5" id="KW-0966">Cell projection</keyword>
<dbReference type="PANTHER" id="PTHR15614:SF2">
    <property type="entry name" value="INTRAFLAGELLAR TRANSPORT PROTEIN 81 HOMOLOG"/>
    <property type="match status" value="1"/>
</dbReference>
<comment type="similarity">
    <text evidence="6">Belongs to the IFT81 family.</text>
</comment>
<dbReference type="GO" id="GO:0015631">
    <property type="term" value="F:tubulin binding"/>
    <property type="evidence" value="ECO:0007669"/>
    <property type="project" value="InterPro"/>
</dbReference>
<evidence type="ECO:0000256" key="7">
    <source>
        <dbReference type="SAM" id="Coils"/>
    </source>
</evidence>
<evidence type="ECO:0000256" key="1">
    <source>
        <dbReference type="ARBA" id="ARBA00004138"/>
    </source>
</evidence>
<evidence type="ECO:0000256" key="5">
    <source>
        <dbReference type="ARBA" id="ARBA00023273"/>
    </source>
</evidence>
<evidence type="ECO:0000313" key="10">
    <source>
        <dbReference type="RefSeq" id="XP_024869456.1"/>
    </source>
</evidence>
<feature type="coiled-coil region" evidence="7">
    <location>
        <begin position="348"/>
        <end position="382"/>
    </location>
</feature>